<feature type="transmembrane region" description="Helical" evidence="10">
    <location>
        <begin position="40"/>
        <end position="59"/>
    </location>
</feature>
<evidence type="ECO:0000256" key="3">
    <source>
        <dbReference type="ARBA" id="ARBA00022677"/>
    </source>
</evidence>
<sequence length="433" mass="48757">MATMFSHYRDGNFILYAAITQSYGWVNIVVLILTSPNRSVFWLLFSCSNASVYVSSAMASPNLEELFEDSRITQWDWTLLLLVFYTPLGLLLLVMRIFALIQFYLMFLYMPYQPIKKYLLRVCGLMLGVFVNEKHSSKAAAQENAVWVANHCSPFDSIVLQVIAAAPRITIFPEDETTAAKTGLLKFQPGNFDQHKRNNPKLPVQPLSLKVSRPFPPFAVTVLDSQPWTDAFFLLFSPCTIFNIKFLDPVECQEDEELEAYVSRIESAISQNLGINATSFTAKDKIELIKRKRFEAQPPRPAPRSNNRWQVMANQVKEVLPHVPISVILSDLSRTNSVDATVANLVEGVVPFTPEPVVTRVESGPSGSSPRPGPSNYKPTGASSQVQQVSASTFSKLVHERGLSLQERKQRLLRQAQLRYCERHDLQIPGINC</sequence>
<dbReference type="Proteomes" id="UP000820818">
    <property type="component" value="Linkage Group LG3"/>
</dbReference>
<dbReference type="PANTHER" id="PTHR15486:SF96">
    <property type="entry name" value="LIPID DROPLET-REGULATING VLDL ASSEMBLY FACTOR AUP1"/>
    <property type="match status" value="1"/>
</dbReference>
<keyword evidence="3" id="KW-0551">Lipid droplet</keyword>
<feature type="transmembrane region" description="Helical" evidence="10">
    <location>
        <begin position="79"/>
        <end position="107"/>
    </location>
</feature>
<dbReference type="GO" id="GO:0005789">
    <property type="term" value="C:endoplasmic reticulum membrane"/>
    <property type="evidence" value="ECO:0007669"/>
    <property type="project" value="UniProtKB-SubCell"/>
</dbReference>
<reference evidence="12 13" key="1">
    <citation type="submission" date="2022-05" db="EMBL/GenBank/DDBJ databases">
        <title>A multi-omics perspective on studying reproductive biology in Daphnia sinensis.</title>
        <authorList>
            <person name="Jia J."/>
        </authorList>
    </citation>
    <scope>NUCLEOTIDE SEQUENCE [LARGE SCALE GENOMIC DNA]</scope>
    <source>
        <strain evidence="12 13">WSL</strain>
    </source>
</reference>
<organism evidence="12 13">
    <name type="scientific">Daphnia sinensis</name>
    <dbReference type="NCBI Taxonomy" id="1820382"/>
    <lineage>
        <taxon>Eukaryota</taxon>
        <taxon>Metazoa</taxon>
        <taxon>Ecdysozoa</taxon>
        <taxon>Arthropoda</taxon>
        <taxon>Crustacea</taxon>
        <taxon>Branchiopoda</taxon>
        <taxon>Diplostraca</taxon>
        <taxon>Cladocera</taxon>
        <taxon>Anomopoda</taxon>
        <taxon>Daphniidae</taxon>
        <taxon>Daphnia</taxon>
        <taxon>Daphnia similis group</taxon>
    </lineage>
</organism>
<keyword evidence="13" id="KW-1185">Reference proteome</keyword>
<keyword evidence="10" id="KW-1133">Transmembrane helix</keyword>
<feature type="transmembrane region" description="Helical" evidence="10">
    <location>
        <begin position="13"/>
        <end position="33"/>
    </location>
</feature>
<comment type="similarity">
    <text evidence="6">Belongs to the AUP1 family.</text>
</comment>
<dbReference type="PANTHER" id="PTHR15486">
    <property type="entry name" value="ANCIENT UBIQUITOUS PROTEIN"/>
    <property type="match status" value="1"/>
</dbReference>
<dbReference type="AlphaFoldDB" id="A0AAD5KW58"/>
<evidence type="ECO:0000256" key="1">
    <source>
        <dbReference type="ARBA" id="ARBA00004406"/>
    </source>
</evidence>
<evidence type="ECO:0000256" key="5">
    <source>
        <dbReference type="ARBA" id="ARBA00023136"/>
    </source>
</evidence>
<evidence type="ECO:0000259" key="11">
    <source>
        <dbReference type="PROSITE" id="PS51140"/>
    </source>
</evidence>
<accession>A0AAD5KW58</accession>
<dbReference type="Gene3D" id="1.10.8.10">
    <property type="entry name" value="DNA helicase RuvA subunit, C-terminal domain"/>
    <property type="match status" value="1"/>
</dbReference>
<evidence type="ECO:0000256" key="4">
    <source>
        <dbReference type="ARBA" id="ARBA00022824"/>
    </source>
</evidence>
<protein>
    <recommendedName>
        <fullName evidence="7">Lipid droplet-regulating VLDL assembly factor AUP1</fullName>
    </recommendedName>
    <alternativeName>
        <fullName evidence="8">Ancient ubiquitous protein 1</fullName>
    </alternativeName>
</protein>
<dbReference type="Pfam" id="PF02845">
    <property type="entry name" value="CUE"/>
    <property type="match status" value="1"/>
</dbReference>
<gene>
    <name evidence="12" type="ORF">GHT06_012700</name>
</gene>
<evidence type="ECO:0000256" key="10">
    <source>
        <dbReference type="SAM" id="Phobius"/>
    </source>
</evidence>
<evidence type="ECO:0000256" key="9">
    <source>
        <dbReference type="SAM" id="MobiDB-lite"/>
    </source>
</evidence>
<dbReference type="SUPFAM" id="SSF69593">
    <property type="entry name" value="Glycerol-3-phosphate (1)-acyltransferase"/>
    <property type="match status" value="1"/>
</dbReference>
<evidence type="ECO:0000256" key="6">
    <source>
        <dbReference type="ARBA" id="ARBA00035634"/>
    </source>
</evidence>
<evidence type="ECO:0000256" key="2">
    <source>
        <dbReference type="ARBA" id="ARBA00004502"/>
    </source>
</evidence>
<keyword evidence="4" id="KW-0256">Endoplasmic reticulum</keyword>
<dbReference type="InterPro" id="IPR048056">
    <property type="entry name" value="AUP1_CUE"/>
</dbReference>
<dbReference type="GO" id="GO:0036503">
    <property type="term" value="P:ERAD pathway"/>
    <property type="evidence" value="ECO:0007669"/>
    <property type="project" value="InterPro"/>
</dbReference>
<comment type="subcellular location">
    <subcellularLocation>
        <location evidence="1">Endoplasmic reticulum membrane</location>
        <topology evidence="1">Peripheral membrane protein</topology>
    </subcellularLocation>
    <subcellularLocation>
        <location evidence="2">Lipid droplet</location>
    </subcellularLocation>
</comment>
<dbReference type="GO" id="GO:0005811">
    <property type="term" value="C:lipid droplet"/>
    <property type="evidence" value="ECO:0007669"/>
    <property type="project" value="UniProtKB-SubCell"/>
</dbReference>
<comment type="caution">
    <text evidence="12">The sequence shown here is derived from an EMBL/GenBank/DDBJ whole genome shotgun (WGS) entry which is preliminary data.</text>
</comment>
<dbReference type="PROSITE" id="PS51140">
    <property type="entry name" value="CUE"/>
    <property type="match status" value="1"/>
</dbReference>
<dbReference type="CDD" id="cd14420">
    <property type="entry name" value="CUE_AUP1"/>
    <property type="match status" value="1"/>
</dbReference>
<name>A0AAD5KW58_9CRUS</name>
<dbReference type="InterPro" id="IPR003892">
    <property type="entry name" value="CUE"/>
</dbReference>
<feature type="domain" description="CUE" evidence="11">
    <location>
        <begin position="308"/>
        <end position="350"/>
    </location>
</feature>
<evidence type="ECO:0000313" key="12">
    <source>
        <dbReference type="EMBL" id="KAI9561739.1"/>
    </source>
</evidence>
<keyword evidence="10" id="KW-0812">Transmembrane</keyword>
<proteinExistence type="inferred from homology"/>
<keyword evidence="5 10" id="KW-0472">Membrane</keyword>
<evidence type="ECO:0000256" key="7">
    <source>
        <dbReference type="ARBA" id="ARBA00035685"/>
    </source>
</evidence>
<dbReference type="SMART" id="SM00546">
    <property type="entry name" value="CUE"/>
    <property type="match status" value="1"/>
</dbReference>
<dbReference type="GO" id="GO:0043130">
    <property type="term" value="F:ubiquitin binding"/>
    <property type="evidence" value="ECO:0007669"/>
    <property type="project" value="InterPro"/>
</dbReference>
<feature type="region of interest" description="Disordered" evidence="9">
    <location>
        <begin position="357"/>
        <end position="389"/>
    </location>
</feature>
<evidence type="ECO:0000313" key="13">
    <source>
        <dbReference type="Proteomes" id="UP000820818"/>
    </source>
</evidence>
<evidence type="ECO:0000256" key="8">
    <source>
        <dbReference type="ARBA" id="ARBA00035713"/>
    </source>
</evidence>
<dbReference type="EMBL" id="WJBH02000003">
    <property type="protein sequence ID" value="KAI9561739.1"/>
    <property type="molecule type" value="Genomic_DNA"/>
</dbReference>